<dbReference type="GO" id="GO:0005886">
    <property type="term" value="C:plasma membrane"/>
    <property type="evidence" value="ECO:0007669"/>
    <property type="project" value="UniProtKB-SubCell"/>
</dbReference>
<keyword evidence="7 11" id="KW-0472">Membrane</keyword>
<feature type="transmembrane region" description="Helical" evidence="11">
    <location>
        <begin position="153"/>
        <end position="170"/>
    </location>
</feature>
<feature type="transmembrane region" description="Helical" evidence="11">
    <location>
        <begin position="222"/>
        <end position="243"/>
    </location>
</feature>
<comment type="similarity">
    <text evidence="8">Belongs to the TMEM147 family.</text>
</comment>
<sequence length="256" mass="29160">MALLYLTSCLLLTFGPYHVIYYSSDLNKYHSKPIITYGFLGNSITQLFKTILYSTFSFLSSLQIPILIDILFLNKEFITILSLIIDIAGVWITLERAFKISNNRGPIHIICVGLGWSLFSSMTYRLKPIVFGTYGQSFNWSFALQGIEANLDIFKYIVIALFLYLMALLAEKNHKTQSNHKTRIIKSYDKNRIIVYLCLVSYILFPALLYDCSSCSGGNRDTPSSLSSVVLNIIHSVSIATLIKRNQYFNTFFKEG</sequence>
<keyword evidence="5" id="KW-0256">Endoplasmic reticulum</keyword>
<name>A0A8J4Q9M9_9MYCE</name>
<evidence type="ECO:0000256" key="1">
    <source>
        <dbReference type="ARBA" id="ARBA00004477"/>
    </source>
</evidence>
<protein>
    <recommendedName>
        <fullName evidence="9">BOS complex subunit TMEM147</fullName>
    </recommendedName>
    <alternativeName>
        <fullName evidence="10">Transmembrane protein 147</fullName>
    </alternativeName>
</protein>
<dbReference type="Proteomes" id="UP000695562">
    <property type="component" value="Unassembled WGS sequence"/>
</dbReference>
<comment type="subcellular location">
    <subcellularLocation>
        <location evidence="2">Cell membrane</location>
        <topology evidence="2">Multi-pass membrane protein</topology>
    </subcellularLocation>
    <subcellularLocation>
        <location evidence="1">Endoplasmic reticulum membrane</location>
        <topology evidence="1">Multi-pass membrane protein</topology>
    </subcellularLocation>
</comment>
<reference evidence="12" key="1">
    <citation type="submission" date="2020-01" db="EMBL/GenBank/DDBJ databases">
        <title>Development of genomics and gene disruption for Polysphondylium violaceum indicates a role for the polyketide synthase stlB in stalk morphogenesis.</title>
        <authorList>
            <person name="Narita B."/>
            <person name="Kawabe Y."/>
            <person name="Kin K."/>
            <person name="Saito T."/>
            <person name="Gibbs R."/>
            <person name="Kuspa A."/>
            <person name="Muzny D."/>
            <person name="Queller D."/>
            <person name="Richards S."/>
            <person name="Strassman J."/>
            <person name="Sucgang R."/>
            <person name="Worley K."/>
            <person name="Schaap P."/>
        </authorList>
    </citation>
    <scope>NUCLEOTIDE SEQUENCE</scope>
    <source>
        <strain evidence="12">QSvi11</strain>
    </source>
</reference>
<feature type="transmembrane region" description="Helical" evidence="11">
    <location>
        <begin position="51"/>
        <end position="71"/>
    </location>
</feature>
<keyword evidence="13" id="KW-1185">Reference proteome</keyword>
<accession>A0A8J4Q9M9</accession>
<evidence type="ECO:0000256" key="8">
    <source>
        <dbReference type="ARBA" id="ARBA00034739"/>
    </source>
</evidence>
<evidence type="ECO:0000256" key="4">
    <source>
        <dbReference type="ARBA" id="ARBA00022692"/>
    </source>
</evidence>
<proteinExistence type="inferred from homology"/>
<dbReference type="PANTHER" id="PTHR12869">
    <property type="entry name" value="SMALL SEVEN TRANSMEMBRANE DOMAIN-CONTAINING PROTEIN"/>
    <property type="match status" value="1"/>
</dbReference>
<keyword evidence="6 11" id="KW-1133">Transmembrane helix</keyword>
<organism evidence="12 13">
    <name type="scientific">Polysphondylium violaceum</name>
    <dbReference type="NCBI Taxonomy" id="133409"/>
    <lineage>
        <taxon>Eukaryota</taxon>
        <taxon>Amoebozoa</taxon>
        <taxon>Evosea</taxon>
        <taxon>Eumycetozoa</taxon>
        <taxon>Dictyostelia</taxon>
        <taxon>Dictyosteliales</taxon>
        <taxon>Dictyosteliaceae</taxon>
        <taxon>Polysphondylium</taxon>
    </lineage>
</organism>
<dbReference type="GO" id="GO:0005789">
    <property type="term" value="C:endoplasmic reticulum membrane"/>
    <property type="evidence" value="ECO:0007669"/>
    <property type="project" value="UniProtKB-SubCell"/>
</dbReference>
<evidence type="ECO:0000256" key="10">
    <source>
        <dbReference type="ARBA" id="ARBA00034899"/>
    </source>
</evidence>
<evidence type="ECO:0000256" key="9">
    <source>
        <dbReference type="ARBA" id="ARBA00034846"/>
    </source>
</evidence>
<feature type="transmembrane region" description="Helical" evidence="11">
    <location>
        <begin position="77"/>
        <end position="94"/>
    </location>
</feature>
<dbReference type="InterPro" id="IPR019164">
    <property type="entry name" value="TMEM147"/>
</dbReference>
<gene>
    <name evidence="12" type="ORF">CYY_001244</name>
</gene>
<evidence type="ECO:0000256" key="5">
    <source>
        <dbReference type="ARBA" id="ARBA00022824"/>
    </source>
</evidence>
<evidence type="ECO:0000256" key="6">
    <source>
        <dbReference type="ARBA" id="ARBA00022989"/>
    </source>
</evidence>
<keyword evidence="3" id="KW-1003">Cell membrane</keyword>
<dbReference type="Pfam" id="PF09767">
    <property type="entry name" value="DUF2053"/>
    <property type="match status" value="1"/>
</dbReference>
<evidence type="ECO:0000256" key="3">
    <source>
        <dbReference type="ARBA" id="ARBA00022475"/>
    </source>
</evidence>
<evidence type="ECO:0000313" key="13">
    <source>
        <dbReference type="Proteomes" id="UP000695562"/>
    </source>
</evidence>
<evidence type="ECO:0000256" key="2">
    <source>
        <dbReference type="ARBA" id="ARBA00004651"/>
    </source>
</evidence>
<evidence type="ECO:0000313" key="12">
    <source>
        <dbReference type="EMBL" id="KAF2077471.1"/>
    </source>
</evidence>
<dbReference type="PANTHER" id="PTHR12869:SF0">
    <property type="entry name" value="BOS COMPLEX SUBUNIT TMEM147"/>
    <property type="match status" value="1"/>
</dbReference>
<dbReference type="AlphaFoldDB" id="A0A8J4Q9M9"/>
<dbReference type="EMBL" id="AJWJ01000028">
    <property type="protein sequence ID" value="KAF2077471.1"/>
    <property type="molecule type" value="Genomic_DNA"/>
</dbReference>
<comment type="caution">
    <text evidence="12">The sequence shown here is derived from an EMBL/GenBank/DDBJ whole genome shotgun (WGS) entry which is preliminary data.</text>
</comment>
<evidence type="ECO:0000256" key="11">
    <source>
        <dbReference type="SAM" id="Phobius"/>
    </source>
</evidence>
<feature type="transmembrane region" description="Helical" evidence="11">
    <location>
        <begin position="191"/>
        <end position="210"/>
    </location>
</feature>
<feature type="transmembrane region" description="Helical" evidence="11">
    <location>
        <begin position="106"/>
        <end position="124"/>
    </location>
</feature>
<evidence type="ECO:0000256" key="7">
    <source>
        <dbReference type="ARBA" id="ARBA00023136"/>
    </source>
</evidence>
<keyword evidence="4 11" id="KW-0812">Transmembrane</keyword>